<name>Q1HE57_9CHLO</name>
<dbReference type="PANTHER" id="PTHR15605:SF2">
    <property type="entry name" value="KINESIN-ASSOCIATED PROTEIN 3"/>
    <property type="match status" value="1"/>
</dbReference>
<dbReference type="GO" id="GO:0007018">
    <property type="term" value="P:microtubule-based movement"/>
    <property type="evidence" value="ECO:0007669"/>
    <property type="project" value="TreeGrafter"/>
</dbReference>
<sequence length="120" mass="13954">LVMFVGVLCNEGTAPLLVDSGLVNTLFVLMGEKKEDDEFVLQIAFSFNKFMMFDETRTALLHNTQVVFYLVDLLQDKNKEVRRVADQCLDVIMDTDEEWAVRVRNLKFESANQKWLKRMS</sequence>
<dbReference type="GO" id="GO:0016939">
    <property type="term" value="C:kinesin II complex"/>
    <property type="evidence" value="ECO:0007669"/>
    <property type="project" value="TreeGrafter"/>
</dbReference>
<accession>Q1HE57</accession>
<dbReference type="EMBL" id="DQ494382">
    <property type="protein sequence ID" value="ABF48399.1"/>
    <property type="molecule type" value="mRNA"/>
</dbReference>
<dbReference type="SUPFAM" id="SSF48371">
    <property type="entry name" value="ARM repeat"/>
    <property type="match status" value="1"/>
</dbReference>
<dbReference type="GO" id="GO:0019894">
    <property type="term" value="F:kinesin binding"/>
    <property type="evidence" value="ECO:0007669"/>
    <property type="project" value="InterPro"/>
</dbReference>
<dbReference type="InterPro" id="IPR008658">
    <property type="entry name" value="KAP3"/>
</dbReference>
<dbReference type="Gene3D" id="1.25.10.10">
    <property type="entry name" value="Leucine-rich Repeat Variant"/>
    <property type="match status" value="1"/>
</dbReference>
<feature type="non-terminal residue" evidence="1">
    <location>
        <position position="1"/>
    </location>
</feature>
<protein>
    <submittedName>
        <fullName evidence="1">Kinesin associated protein</fullName>
    </submittedName>
</protein>
<reference evidence="1" key="1">
    <citation type="submission" date="2006-04" db="EMBL/GenBank/DDBJ databases">
        <title>Kinesin associated protein of Chlamydomonas sp. ICE-L.</title>
        <authorList>
            <person name="Liu S."/>
            <person name="Liu C."/>
            <person name="Huang X."/>
        </authorList>
    </citation>
    <scope>NUCLEOTIDE SEQUENCE</scope>
    <source>
        <strain evidence="1">ICE-L</strain>
    </source>
</reference>
<dbReference type="GO" id="GO:0044782">
    <property type="term" value="P:cilium organization"/>
    <property type="evidence" value="ECO:0007669"/>
    <property type="project" value="TreeGrafter"/>
</dbReference>
<organism evidence="1">
    <name type="scientific">Chlamydomonas sp. ICE-L</name>
    <dbReference type="NCBI Taxonomy" id="309537"/>
    <lineage>
        <taxon>Eukaryota</taxon>
        <taxon>Viridiplantae</taxon>
        <taxon>Chlorophyta</taxon>
        <taxon>core chlorophytes</taxon>
        <taxon>Chlorophyceae</taxon>
        <taxon>CS clade</taxon>
        <taxon>Chlamydomonadales</taxon>
        <taxon>Chlamydomonadaceae</taxon>
        <taxon>Chlamydomonas</taxon>
    </lineage>
</organism>
<dbReference type="InterPro" id="IPR016024">
    <property type="entry name" value="ARM-type_fold"/>
</dbReference>
<proteinExistence type="evidence at transcript level"/>
<dbReference type="InterPro" id="IPR011989">
    <property type="entry name" value="ARM-like"/>
</dbReference>
<dbReference type="Pfam" id="PF05804">
    <property type="entry name" value="KAP"/>
    <property type="match status" value="1"/>
</dbReference>
<feature type="non-terminal residue" evidence="1">
    <location>
        <position position="120"/>
    </location>
</feature>
<evidence type="ECO:0000313" key="1">
    <source>
        <dbReference type="EMBL" id="ABF48399.1"/>
    </source>
</evidence>
<dbReference type="GO" id="GO:0005930">
    <property type="term" value="C:axoneme"/>
    <property type="evidence" value="ECO:0007669"/>
    <property type="project" value="TreeGrafter"/>
</dbReference>
<dbReference type="GO" id="GO:0035869">
    <property type="term" value="C:ciliary transition zone"/>
    <property type="evidence" value="ECO:0007669"/>
    <property type="project" value="TreeGrafter"/>
</dbReference>
<dbReference type="AlphaFoldDB" id="Q1HE57"/>
<dbReference type="PANTHER" id="PTHR15605">
    <property type="entry name" value="KINESIN-ASSOCIATED PROTEINS"/>
    <property type="match status" value="1"/>
</dbReference>